<protein>
    <submittedName>
        <fullName evidence="2">Glyoxylase, beta-lactamase superfamily II</fullName>
    </submittedName>
</protein>
<dbReference type="GeneID" id="96297880"/>
<dbReference type="Gene3D" id="3.30.70.20">
    <property type="match status" value="1"/>
</dbReference>
<keyword evidence="3" id="KW-1185">Reference proteome</keyword>
<feature type="domain" description="Metallo-beta-lactamase" evidence="1">
    <location>
        <begin position="123"/>
        <end position="283"/>
    </location>
</feature>
<gene>
    <name evidence="2" type="ORF">SAMN05216275_105360</name>
</gene>
<name>A0A1I3M3K9_9ACTN</name>
<proteinExistence type="predicted"/>
<dbReference type="Gene3D" id="3.60.15.10">
    <property type="entry name" value="Ribonuclease Z/Hydroxyacylglutathione hydrolase-like"/>
    <property type="match status" value="1"/>
</dbReference>
<dbReference type="RefSeq" id="WP_218158672.1">
    <property type="nucleotide sequence ID" value="NZ_FOQY01000005.1"/>
</dbReference>
<dbReference type="SUPFAM" id="SSF56281">
    <property type="entry name" value="Metallo-hydrolase/oxidoreductase"/>
    <property type="match status" value="1"/>
</dbReference>
<dbReference type="Pfam" id="PF00753">
    <property type="entry name" value="Lactamase_B"/>
    <property type="match status" value="1"/>
</dbReference>
<dbReference type="SMART" id="SM00849">
    <property type="entry name" value="Lactamase_B"/>
    <property type="match status" value="1"/>
</dbReference>
<dbReference type="PANTHER" id="PTHR42773:SF1">
    <property type="entry name" value="METALLO-BETA-LACTAMASE FAMILY PROTEIN"/>
    <property type="match status" value="1"/>
</dbReference>
<reference evidence="3" key="1">
    <citation type="submission" date="2016-10" db="EMBL/GenBank/DDBJ databases">
        <authorList>
            <person name="Varghese N."/>
            <person name="Submissions S."/>
        </authorList>
    </citation>
    <scope>NUCLEOTIDE SEQUENCE [LARGE SCALE GENOMIC DNA]</scope>
    <source>
        <strain evidence="3">CGMCC 4.2126</strain>
    </source>
</reference>
<dbReference type="Pfam" id="PF13370">
    <property type="entry name" value="Fer4_13"/>
    <property type="match status" value="1"/>
</dbReference>
<evidence type="ECO:0000313" key="3">
    <source>
        <dbReference type="Proteomes" id="UP000199111"/>
    </source>
</evidence>
<accession>A0A1I3M3K9</accession>
<evidence type="ECO:0000259" key="1">
    <source>
        <dbReference type="SMART" id="SM00849"/>
    </source>
</evidence>
<dbReference type="PANTHER" id="PTHR42773">
    <property type="entry name" value="METALLO-BETA-LACTAMASE-RELATED"/>
    <property type="match status" value="1"/>
</dbReference>
<sequence length="320" mass="35835">MKLLYPMRHLCELEGLMAAQVQVVPLGRSPAVDDWYVDDRCINCDAARQLAPDLIGEVGGRSQILRPPNDETETRRLHAAAFACPTRSIRPASGQPDQALDPFPMALDNGVLMCGHNSRHTAGANSYLLLRPSGTAMMIDTPRWSRELAERYAASGLVTDVLLTHRDHAAHGRRYADYFGAQLWIHEGDLEAAPDADQVIRGLEPLQISEEVTAHPLPGHTRGSVLYLADDRYCFSGDSFYWSRTTGDLEVAESVMWYSIEQLAASLARAAVRMRFEWILPGHGGRHRLAADEMSRRLRALAERTRLLRPRPIDFTAVRW</sequence>
<organism evidence="2 3">
    <name type="scientific">Streptosporangium canum</name>
    <dbReference type="NCBI Taxonomy" id="324952"/>
    <lineage>
        <taxon>Bacteria</taxon>
        <taxon>Bacillati</taxon>
        <taxon>Actinomycetota</taxon>
        <taxon>Actinomycetes</taxon>
        <taxon>Streptosporangiales</taxon>
        <taxon>Streptosporangiaceae</taxon>
        <taxon>Streptosporangium</taxon>
    </lineage>
</organism>
<dbReference type="InterPro" id="IPR001279">
    <property type="entry name" value="Metallo-B-lactamas"/>
</dbReference>
<evidence type="ECO:0000313" key="2">
    <source>
        <dbReference type="EMBL" id="SFI91629.1"/>
    </source>
</evidence>
<dbReference type="AlphaFoldDB" id="A0A1I3M3K9"/>
<dbReference type="Proteomes" id="UP000199111">
    <property type="component" value="Unassembled WGS sequence"/>
</dbReference>
<dbReference type="EMBL" id="FOQY01000005">
    <property type="protein sequence ID" value="SFI91629.1"/>
    <property type="molecule type" value="Genomic_DNA"/>
</dbReference>
<dbReference type="InterPro" id="IPR036866">
    <property type="entry name" value="RibonucZ/Hydroxyglut_hydro"/>
</dbReference>